<dbReference type="PANTHER" id="PTHR21621:SF0">
    <property type="entry name" value="BETA-CITRYLGLUTAMATE SYNTHASE B-RELATED"/>
    <property type="match status" value="1"/>
</dbReference>
<dbReference type="SUPFAM" id="SSF56059">
    <property type="entry name" value="Glutathione synthetase ATP-binding domain-like"/>
    <property type="match status" value="1"/>
</dbReference>
<dbReference type="InterPro" id="IPR021109">
    <property type="entry name" value="Peptidase_aspartic_dom_sf"/>
</dbReference>
<gene>
    <name evidence="3" type="ORF">A3H61_03455</name>
</gene>
<dbReference type="GO" id="GO:0018169">
    <property type="term" value="F:ribosomal S6-glutamic acid ligase activity"/>
    <property type="evidence" value="ECO:0007669"/>
    <property type="project" value="TreeGrafter"/>
</dbReference>
<name>A0A1G2A828_9BACT</name>
<dbReference type="SUPFAM" id="SSF50630">
    <property type="entry name" value="Acid proteases"/>
    <property type="match status" value="1"/>
</dbReference>
<dbReference type="GO" id="GO:0009432">
    <property type="term" value="P:SOS response"/>
    <property type="evidence" value="ECO:0007669"/>
    <property type="project" value="TreeGrafter"/>
</dbReference>
<evidence type="ECO:0000256" key="1">
    <source>
        <dbReference type="PROSITE-ProRule" id="PRU00409"/>
    </source>
</evidence>
<evidence type="ECO:0000259" key="2">
    <source>
        <dbReference type="PROSITE" id="PS50975"/>
    </source>
</evidence>
<organism evidence="3 4">
    <name type="scientific">Candidatus Jacksonbacteria bacterium RIFCSPLOWO2_02_FULL_44_20</name>
    <dbReference type="NCBI Taxonomy" id="1798460"/>
    <lineage>
        <taxon>Bacteria</taxon>
        <taxon>Candidatus Jacksoniibacteriota</taxon>
    </lineage>
</organism>
<reference evidence="3 4" key="1">
    <citation type="journal article" date="2016" name="Nat. Commun.">
        <title>Thousands of microbial genomes shed light on interconnected biogeochemical processes in an aquifer system.</title>
        <authorList>
            <person name="Anantharaman K."/>
            <person name="Brown C.T."/>
            <person name="Hug L.A."/>
            <person name="Sharon I."/>
            <person name="Castelle C.J."/>
            <person name="Probst A.J."/>
            <person name="Thomas B.C."/>
            <person name="Singh A."/>
            <person name="Wilkins M.J."/>
            <person name="Karaoz U."/>
            <person name="Brodie E.L."/>
            <person name="Williams K.H."/>
            <person name="Hubbard S.S."/>
            <person name="Banfield J.F."/>
        </authorList>
    </citation>
    <scope>NUCLEOTIDE SEQUENCE [LARGE SCALE GENOMIC DNA]</scope>
</reference>
<dbReference type="Gene3D" id="2.40.70.10">
    <property type="entry name" value="Acid Proteases"/>
    <property type="match status" value="1"/>
</dbReference>
<evidence type="ECO:0000313" key="3">
    <source>
        <dbReference type="EMBL" id="OGY72636.1"/>
    </source>
</evidence>
<evidence type="ECO:0000313" key="4">
    <source>
        <dbReference type="Proteomes" id="UP000178315"/>
    </source>
</evidence>
<accession>A0A1G2A828</accession>
<keyword evidence="1" id="KW-0067">ATP-binding</keyword>
<proteinExistence type="predicted"/>
<keyword evidence="1" id="KW-0547">Nucleotide-binding</keyword>
<dbReference type="PROSITE" id="PS50975">
    <property type="entry name" value="ATP_GRASP"/>
    <property type="match status" value="1"/>
</dbReference>
<dbReference type="EMBL" id="MHJU01000027">
    <property type="protein sequence ID" value="OGY72636.1"/>
    <property type="molecule type" value="Genomic_DNA"/>
</dbReference>
<dbReference type="InterPro" id="IPR039523">
    <property type="entry name" value="RimK-rel_E_lig_ATP-grasp"/>
</dbReference>
<dbReference type="Proteomes" id="UP000178315">
    <property type="component" value="Unassembled WGS sequence"/>
</dbReference>
<dbReference type="AlphaFoldDB" id="A0A1G2A828"/>
<dbReference type="GO" id="GO:0005524">
    <property type="term" value="F:ATP binding"/>
    <property type="evidence" value="ECO:0007669"/>
    <property type="project" value="UniProtKB-UniRule"/>
</dbReference>
<dbReference type="Gene3D" id="3.30.470.20">
    <property type="entry name" value="ATP-grasp fold, B domain"/>
    <property type="match status" value="2"/>
</dbReference>
<dbReference type="GO" id="GO:0046872">
    <property type="term" value="F:metal ion binding"/>
    <property type="evidence" value="ECO:0007669"/>
    <property type="project" value="InterPro"/>
</dbReference>
<dbReference type="Pfam" id="PF14397">
    <property type="entry name" value="ATPgrasp_ST"/>
    <property type="match status" value="1"/>
</dbReference>
<sequence length="466" mass="52005">MNIFTYAKHGRQILGMNSRNLEFIAPLNKRAGKRVADNKLIAKRVLEESGIPTPKTYHVITSLREARSLNPDEFPKSFVLKPNRGFGGSGILVAYTRRANGAWLDNDLREIFWEDIQTHSQDILDGRFGAVDVPDIAFFEERLSADRIFKPFAYRGVPDIRVIVYNRVPIMAMLRLPTPESHGRANLHLGGIGVGIEIETGMTTCAIQYGKVISSAFFSNITIPIWDELLAIAIRAQEATSLGFAGIDIVLSRQRGPVVLEVNARPGLSIQCANLTGLKERLMRVAGLPVDSHERGIHLSKSLFGGQRETKVKGTINGMSIVKVTETVYLKHKDDTQKVVPVKAKIDSGARSSSIDYDLASSVGYGDVVRYIKQFNLDAPMTEKEARELAHRIKQDIQFHPEIKEIKVVLSATGVTLRVTVPLLFELKGKRIETDVNLISREHLTYDMIIGRRDLGGFLIKPREKQ</sequence>
<comment type="caution">
    <text evidence="3">The sequence shown here is derived from an EMBL/GenBank/DDBJ whole genome shotgun (WGS) entry which is preliminary data.</text>
</comment>
<dbReference type="PANTHER" id="PTHR21621">
    <property type="entry name" value="RIBOSOMAL PROTEIN S6 MODIFICATION PROTEIN"/>
    <property type="match status" value="1"/>
</dbReference>
<protein>
    <recommendedName>
        <fullName evidence="2">ATP-grasp domain-containing protein</fullName>
    </recommendedName>
</protein>
<feature type="domain" description="ATP-grasp" evidence="2">
    <location>
        <begin position="43"/>
        <end position="289"/>
    </location>
</feature>
<dbReference type="InterPro" id="IPR011761">
    <property type="entry name" value="ATP-grasp"/>
</dbReference>
<dbReference type="GO" id="GO:0005737">
    <property type="term" value="C:cytoplasm"/>
    <property type="evidence" value="ECO:0007669"/>
    <property type="project" value="TreeGrafter"/>
</dbReference>